<feature type="compositionally biased region" description="Basic and acidic residues" evidence="5">
    <location>
        <begin position="711"/>
        <end position="748"/>
    </location>
</feature>
<dbReference type="InterPro" id="IPR048491">
    <property type="entry name" value="XMAP215_CLASP_TOG"/>
</dbReference>
<dbReference type="InterPro" id="IPR034085">
    <property type="entry name" value="TOG"/>
</dbReference>
<evidence type="ECO:0000259" key="6">
    <source>
        <dbReference type="SMART" id="SM01349"/>
    </source>
</evidence>
<keyword evidence="2" id="KW-0963">Cytoplasm</keyword>
<feature type="compositionally biased region" description="Polar residues" evidence="5">
    <location>
        <begin position="762"/>
        <end position="775"/>
    </location>
</feature>
<dbReference type="Proteomes" id="UP000799421">
    <property type="component" value="Unassembled WGS sequence"/>
</dbReference>
<keyword evidence="3" id="KW-0206">Cytoskeleton</keyword>
<feature type="compositionally biased region" description="Low complexity" evidence="5">
    <location>
        <begin position="511"/>
        <end position="541"/>
    </location>
</feature>
<dbReference type="SMART" id="SM01349">
    <property type="entry name" value="TOG"/>
    <property type="match status" value="2"/>
</dbReference>
<evidence type="ECO:0000313" key="7">
    <source>
        <dbReference type="EMBL" id="KAF2860684.1"/>
    </source>
</evidence>
<comment type="subcellular location">
    <subcellularLocation>
        <location evidence="1">Cytoplasm</location>
        <location evidence="1">Cytoskeleton</location>
        <location evidence="1">Microtubule organizing center</location>
        <location evidence="1">Spindle pole body</location>
    </subcellularLocation>
</comment>
<dbReference type="PANTHER" id="PTHR12609">
    <property type="entry name" value="MICROTUBULE ASSOCIATED PROTEIN XMAP215"/>
    <property type="match status" value="1"/>
</dbReference>
<sequence length="841" mass="91798">MEEEWENLPLSEKFQHKNWKVRKQGYEAATQQFKEAKPEAAVVREFVADSAVWKGVVTDSNVAAQQEGLSAYNAFLEKASTEGARKTRSQTVQGVVEKGLTGRPAAKAAAQETLLLLIELDRPDPVVEELFPLLAHKQPKIIATTLAALTAIVHAYGCRTIEPKAILKTLPKAFGHADKNVRAEASNLAVEMYRWLRAGMKPFFWDELKEVQQKDLDKLFEPISQEPTPEATRLLLSQQAVKEQAEAVAAEKAEEEAEAEEEEAAGFDLAIDVLPKIPKDFQERLASAKWKDRKEVLDETMEIINIPSIVDGRFDDIVKSLAKCMKDANIMVVIVAANCVECLAKGLKKAFARYRSTILAPMLERFKEKKQNVTDAISAACDAVFKSTGLNDTEADIMEALQNKNPQVKDSTGKFLVRCLKATRQAPSLDQAKELSDISKKLLAESVASVRDTGAEVLGVLLKIMGEKVMLPHIETLDDIRQKKIKEFSEAAEVKAKYRPKPVAPPPATKGPPGKKALPGKRPLAKKPAAAPASAAAVAKPMSPPPVEEPQQTTKPIPKSRLGLKPPGAKTIPSLKPPTPATSAISSSPKRNAVDEPKPVGIGKGLAGRSLGLAQPTPSQTSSQSTTPAPPAREPSLSDVEREELESLRAEVELLRTQLADSRSDKIRLGMTITELQNQNAQLIEDHTRDVLQIKAKETQLVRARSAAEAAEEKSARLEAMLHRQEGGPPLRSEKEDYDARAGDEFKENTPYIAGFHAPRSQPHSRSASATNSVGSDRLAGANRVRSPPPSSSTLSTSRIGKAPAAQQQTSGETESWKRAAEVTQNLKARIELMKAKQLKR</sequence>
<dbReference type="GO" id="GO:0044732">
    <property type="term" value="C:mitotic spindle pole body"/>
    <property type="evidence" value="ECO:0007669"/>
    <property type="project" value="UniProtKB-ARBA"/>
</dbReference>
<dbReference type="FunFam" id="1.25.10.10:FF:000019">
    <property type="entry name" value="Cytoskeleton-associated protein 5"/>
    <property type="match status" value="1"/>
</dbReference>
<feature type="region of interest" description="Disordered" evidence="5">
    <location>
        <begin position="706"/>
        <end position="821"/>
    </location>
</feature>
<evidence type="ECO:0000256" key="4">
    <source>
        <dbReference type="SAM" id="Coils"/>
    </source>
</evidence>
<protein>
    <submittedName>
        <fullName evidence="7">ARM repeat-containing protein</fullName>
    </submittedName>
</protein>
<dbReference type="GO" id="GO:0000776">
    <property type="term" value="C:kinetochore"/>
    <property type="evidence" value="ECO:0007669"/>
    <property type="project" value="UniProtKB-ARBA"/>
</dbReference>
<feature type="domain" description="TOG" evidence="6">
    <location>
        <begin position="1"/>
        <end position="229"/>
    </location>
</feature>
<dbReference type="GO" id="GO:0051315">
    <property type="term" value="P:attachment of mitotic spindle microtubules to kinetochore"/>
    <property type="evidence" value="ECO:0007669"/>
    <property type="project" value="UniProtKB-ARBA"/>
</dbReference>
<evidence type="ECO:0000256" key="3">
    <source>
        <dbReference type="ARBA" id="ARBA00023212"/>
    </source>
</evidence>
<dbReference type="Pfam" id="PF21041">
    <property type="entry name" value="XMAP215_CLASP_TOG"/>
    <property type="match status" value="2"/>
</dbReference>
<keyword evidence="4" id="KW-0175">Coiled coil</keyword>
<evidence type="ECO:0000313" key="8">
    <source>
        <dbReference type="Proteomes" id="UP000799421"/>
    </source>
</evidence>
<feature type="coiled-coil region" evidence="4">
    <location>
        <begin position="238"/>
        <end position="270"/>
    </location>
</feature>
<dbReference type="GO" id="GO:0046785">
    <property type="term" value="P:microtubule polymerization"/>
    <property type="evidence" value="ECO:0007669"/>
    <property type="project" value="InterPro"/>
</dbReference>
<proteinExistence type="predicted"/>
<dbReference type="GO" id="GO:0099070">
    <property type="term" value="C:static microtubule bundle"/>
    <property type="evidence" value="ECO:0007669"/>
    <property type="project" value="UniProtKB-ARBA"/>
</dbReference>
<feature type="region of interest" description="Disordered" evidence="5">
    <location>
        <begin position="494"/>
        <end position="645"/>
    </location>
</feature>
<feature type="domain" description="TOG" evidence="6">
    <location>
        <begin position="268"/>
        <end position="498"/>
    </location>
</feature>
<dbReference type="InterPro" id="IPR011989">
    <property type="entry name" value="ARM-like"/>
</dbReference>
<dbReference type="Gene3D" id="1.25.10.10">
    <property type="entry name" value="Leucine-rich Repeat Variant"/>
    <property type="match status" value="2"/>
</dbReference>
<dbReference type="GO" id="GO:0000022">
    <property type="term" value="P:mitotic spindle elongation"/>
    <property type="evidence" value="ECO:0007669"/>
    <property type="project" value="UniProtKB-ARBA"/>
</dbReference>
<accession>A0A6A7BZQ2</accession>
<dbReference type="Pfam" id="PF21042">
    <property type="entry name" value="Stu2_CTS"/>
    <property type="match status" value="1"/>
</dbReference>
<evidence type="ECO:0000256" key="2">
    <source>
        <dbReference type="ARBA" id="ARBA00022490"/>
    </source>
</evidence>
<evidence type="ECO:0000256" key="1">
    <source>
        <dbReference type="ARBA" id="ARBA00004317"/>
    </source>
</evidence>
<dbReference type="GO" id="GO:1990571">
    <property type="term" value="P:meiotic centromere clustering"/>
    <property type="evidence" value="ECO:0007669"/>
    <property type="project" value="UniProtKB-ARBA"/>
</dbReference>
<dbReference type="AlphaFoldDB" id="A0A6A7BZQ2"/>
<dbReference type="SUPFAM" id="SSF48371">
    <property type="entry name" value="ARM repeat"/>
    <property type="match status" value="1"/>
</dbReference>
<dbReference type="GO" id="GO:0005881">
    <property type="term" value="C:cytoplasmic microtubule"/>
    <property type="evidence" value="ECO:0007669"/>
    <property type="project" value="UniProtKB-ARBA"/>
</dbReference>
<keyword evidence="8" id="KW-1185">Reference proteome</keyword>
<dbReference type="GO" id="GO:1990498">
    <property type="term" value="C:mitotic spindle microtubule"/>
    <property type="evidence" value="ECO:0007669"/>
    <property type="project" value="UniProtKB-ARBA"/>
</dbReference>
<dbReference type="InterPro" id="IPR048492">
    <property type="entry name" value="Stu2_CTS"/>
</dbReference>
<dbReference type="EMBL" id="MU005979">
    <property type="protein sequence ID" value="KAF2860684.1"/>
    <property type="molecule type" value="Genomic_DNA"/>
</dbReference>
<evidence type="ECO:0000256" key="5">
    <source>
        <dbReference type="SAM" id="MobiDB-lite"/>
    </source>
</evidence>
<dbReference type="GO" id="GO:0061863">
    <property type="term" value="F:microtubule plus end polymerase"/>
    <property type="evidence" value="ECO:0007669"/>
    <property type="project" value="InterPro"/>
</dbReference>
<dbReference type="InterPro" id="IPR045110">
    <property type="entry name" value="XMAP215"/>
</dbReference>
<organism evidence="7 8">
    <name type="scientific">Piedraia hortae CBS 480.64</name>
    <dbReference type="NCBI Taxonomy" id="1314780"/>
    <lineage>
        <taxon>Eukaryota</taxon>
        <taxon>Fungi</taxon>
        <taxon>Dikarya</taxon>
        <taxon>Ascomycota</taxon>
        <taxon>Pezizomycotina</taxon>
        <taxon>Dothideomycetes</taxon>
        <taxon>Dothideomycetidae</taxon>
        <taxon>Capnodiales</taxon>
        <taxon>Piedraiaceae</taxon>
        <taxon>Piedraia</taxon>
    </lineage>
</organism>
<dbReference type="InterPro" id="IPR016024">
    <property type="entry name" value="ARM-type_fold"/>
</dbReference>
<name>A0A6A7BZQ2_9PEZI</name>
<dbReference type="GO" id="GO:0051010">
    <property type="term" value="F:microtubule plus-end binding"/>
    <property type="evidence" value="ECO:0007669"/>
    <property type="project" value="InterPro"/>
</dbReference>
<dbReference type="GO" id="GO:0030951">
    <property type="term" value="P:establishment or maintenance of microtubule cytoskeleton polarity"/>
    <property type="evidence" value="ECO:0007669"/>
    <property type="project" value="InterPro"/>
</dbReference>
<dbReference type="OrthoDB" id="205662at2759"/>
<gene>
    <name evidence="7" type="ORF">K470DRAFT_257695</name>
</gene>
<feature type="compositionally biased region" description="Low complexity" evidence="5">
    <location>
        <begin position="614"/>
        <end position="627"/>
    </location>
</feature>
<reference evidence="7" key="1">
    <citation type="journal article" date="2020" name="Stud. Mycol.">
        <title>101 Dothideomycetes genomes: a test case for predicting lifestyles and emergence of pathogens.</title>
        <authorList>
            <person name="Haridas S."/>
            <person name="Albert R."/>
            <person name="Binder M."/>
            <person name="Bloem J."/>
            <person name="Labutti K."/>
            <person name="Salamov A."/>
            <person name="Andreopoulos B."/>
            <person name="Baker S."/>
            <person name="Barry K."/>
            <person name="Bills G."/>
            <person name="Bluhm B."/>
            <person name="Cannon C."/>
            <person name="Castanera R."/>
            <person name="Culley D."/>
            <person name="Daum C."/>
            <person name="Ezra D."/>
            <person name="Gonzalez J."/>
            <person name="Henrissat B."/>
            <person name="Kuo A."/>
            <person name="Liang C."/>
            <person name="Lipzen A."/>
            <person name="Lutzoni F."/>
            <person name="Magnuson J."/>
            <person name="Mondo S."/>
            <person name="Nolan M."/>
            <person name="Ohm R."/>
            <person name="Pangilinan J."/>
            <person name="Park H.-J."/>
            <person name="Ramirez L."/>
            <person name="Alfaro M."/>
            <person name="Sun H."/>
            <person name="Tritt A."/>
            <person name="Yoshinaga Y."/>
            <person name="Zwiers L.-H."/>
            <person name="Turgeon B."/>
            <person name="Goodwin S."/>
            <person name="Spatafora J."/>
            <person name="Crous P."/>
            <person name="Grigoriev I."/>
        </authorList>
    </citation>
    <scope>NUCLEOTIDE SEQUENCE</scope>
    <source>
        <strain evidence="7">CBS 480.64</strain>
    </source>
</reference>